<dbReference type="Pfam" id="PF01315">
    <property type="entry name" value="Ald_Xan_dh_C"/>
    <property type="match status" value="1"/>
</dbReference>
<dbReference type="Gene3D" id="3.30.365.10">
    <property type="entry name" value="Aldehyde oxidase/xanthine dehydrogenase, molybdopterin binding domain"/>
    <property type="match status" value="4"/>
</dbReference>
<dbReference type="InterPro" id="IPR037165">
    <property type="entry name" value="AldOxase/xan_DH_Mopterin-bd_sf"/>
</dbReference>
<name>A0A5B8G1V0_9RHOB</name>
<dbReference type="PANTHER" id="PTHR11908:SF132">
    <property type="entry name" value="ALDEHYDE OXIDASE 1-RELATED"/>
    <property type="match status" value="1"/>
</dbReference>
<protein>
    <submittedName>
        <fullName evidence="4">Xanthine dehydrogenase family protein molybdopterin-binding subunit</fullName>
    </submittedName>
</protein>
<dbReference type="InterPro" id="IPR000674">
    <property type="entry name" value="Ald_Oxase/Xan_DH_a/b"/>
</dbReference>
<dbReference type="InterPro" id="IPR036856">
    <property type="entry name" value="Ald_Oxase/Xan_DH_a/b_sf"/>
</dbReference>
<keyword evidence="4" id="KW-0614">Plasmid</keyword>
<feature type="domain" description="Aldehyde oxidase/xanthine dehydrogenase a/b hammerhead" evidence="3">
    <location>
        <begin position="29"/>
        <end position="142"/>
    </location>
</feature>
<proteinExistence type="predicted"/>
<dbReference type="Proteomes" id="UP000305888">
    <property type="component" value="Plasmid pD4M1A"/>
</dbReference>
<dbReference type="KEGG" id="ppru:FDP22_19320"/>
<dbReference type="SUPFAM" id="SSF54665">
    <property type="entry name" value="CO dehydrogenase molybdoprotein N-domain-like"/>
    <property type="match status" value="1"/>
</dbReference>
<dbReference type="Pfam" id="PF20256">
    <property type="entry name" value="MoCoBD_2"/>
    <property type="match status" value="1"/>
</dbReference>
<gene>
    <name evidence="4" type="ORF">FDP22_19320</name>
</gene>
<dbReference type="RefSeq" id="WP_138573537.1">
    <property type="nucleotide sequence ID" value="NZ_CP040819.1"/>
</dbReference>
<dbReference type="Pfam" id="PF02738">
    <property type="entry name" value="MoCoBD_1"/>
    <property type="match status" value="1"/>
</dbReference>
<evidence type="ECO:0000313" key="5">
    <source>
        <dbReference type="Proteomes" id="UP000305888"/>
    </source>
</evidence>
<dbReference type="GO" id="GO:0005506">
    <property type="term" value="F:iron ion binding"/>
    <property type="evidence" value="ECO:0007669"/>
    <property type="project" value="InterPro"/>
</dbReference>
<geneLocation type="plasmid" evidence="5">
    <name>pd4m1a</name>
</geneLocation>
<keyword evidence="1" id="KW-0500">Molybdenum</keyword>
<dbReference type="InterPro" id="IPR016208">
    <property type="entry name" value="Ald_Oxase/xanthine_DH-like"/>
</dbReference>
<dbReference type="OrthoDB" id="9758509at2"/>
<dbReference type="EMBL" id="CP040819">
    <property type="protein sequence ID" value="QDL94024.1"/>
    <property type="molecule type" value="Genomic_DNA"/>
</dbReference>
<dbReference type="GO" id="GO:0016491">
    <property type="term" value="F:oxidoreductase activity"/>
    <property type="evidence" value="ECO:0007669"/>
    <property type="project" value="UniProtKB-KW"/>
</dbReference>
<dbReference type="Gene3D" id="3.90.1170.50">
    <property type="entry name" value="Aldehyde oxidase/xanthine dehydrogenase, a/b hammerhead"/>
    <property type="match status" value="1"/>
</dbReference>
<dbReference type="SMART" id="SM01008">
    <property type="entry name" value="Ald_Xan_dh_C"/>
    <property type="match status" value="1"/>
</dbReference>
<keyword evidence="5" id="KW-1185">Reference proteome</keyword>
<dbReference type="AlphaFoldDB" id="A0A5B8G1V0"/>
<evidence type="ECO:0000313" key="4">
    <source>
        <dbReference type="EMBL" id="QDL94024.1"/>
    </source>
</evidence>
<organism evidence="4 5">
    <name type="scientific">Paroceanicella profunda</name>
    <dbReference type="NCBI Taxonomy" id="2579971"/>
    <lineage>
        <taxon>Bacteria</taxon>
        <taxon>Pseudomonadati</taxon>
        <taxon>Pseudomonadota</taxon>
        <taxon>Alphaproteobacteria</taxon>
        <taxon>Rhodobacterales</taxon>
        <taxon>Paracoccaceae</taxon>
        <taxon>Paroceanicella</taxon>
    </lineage>
</organism>
<evidence type="ECO:0000259" key="3">
    <source>
        <dbReference type="SMART" id="SM01008"/>
    </source>
</evidence>
<keyword evidence="2" id="KW-0560">Oxidoreductase</keyword>
<sequence>MKPSDAFARPGGSWIGQRLLRREDPRLLTGQGRYVDDLAPEGCLHLVFVRAEEAHARLLEVETQAARAAPGVVAVFTAGDLHLQGHAAVNLLVEDVTPVPLEVLAQGTVRALGQPVAAVVAMSRDAARDAAELVSMTLAPLPIPQGEDRPVVMRAAWTGGDVDAAFAAAAATVSVTCRHALVAPFPMEPRAALADGRGDTLTAWFSTQTPHRAREDLARILGRSLGTIRVIAPDVGGAFGGKASIYPEDVMVAWAAARLRAPVKWCATRSEDLLSATQGRGAVNRAELALSADGILTGLRARLDYPQGAWMPYSAVVPARNAGRILPGPYLLETVDIAARGLQDHRAAVGIYRGAGRPEAAMLMERLMDEAARALALDPLELRRRNIIPPARFPHRSATGETLDSADLAGLLDTLERETGYPALKAQVSARRAAGEAVGLGLSLYVEPCGQGWESATLGLMPDGSFTATTGSSAQGQGRETAISQIVAETLGVDAGAVTVLHGDTETTPNGTGALASRSTAIGGSAMLRAARALGAQVRAAAARALGVPEAAVTLGPDGVSAPGARLGWEAFAARLPAPAAPLPGGAVLHVSETYTAAGEAWSSGACLAVVRIDADTGVPAVERLAWVDDAGVVLNPMLVQGQLEGGMAQGLGEALMEGLVYDGEGQLLTGSLMDYALPRAADVPAVALFKQETPAPNPIGAKGVGEAGCIGIPAALFNAVRDALGPDRGRDLQMPLTPERLWRALAEEPAPEPTTRQR</sequence>
<dbReference type="InterPro" id="IPR046867">
    <property type="entry name" value="AldOxase/xan_DH_MoCoBD2"/>
</dbReference>
<evidence type="ECO:0000256" key="1">
    <source>
        <dbReference type="ARBA" id="ARBA00022505"/>
    </source>
</evidence>
<reference evidence="4 5" key="1">
    <citation type="submission" date="2019-06" db="EMBL/GenBank/DDBJ databases">
        <title>Genome sequence of Rhodobacteraceae bacterium D4M1.</title>
        <authorList>
            <person name="Cao J."/>
        </authorList>
    </citation>
    <scope>NUCLEOTIDE SEQUENCE [LARGE SCALE GENOMIC DNA]</scope>
    <source>
        <strain evidence="4 5">D4M1</strain>
        <plasmid evidence="5">pd4m1a</plasmid>
    </source>
</reference>
<evidence type="ECO:0000256" key="2">
    <source>
        <dbReference type="ARBA" id="ARBA00023002"/>
    </source>
</evidence>
<accession>A0A5B8G1V0</accession>
<dbReference type="SUPFAM" id="SSF56003">
    <property type="entry name" value="Molybdenum cofactor-binding domain"/>
    <property type="match status" value="1"/>
</dbReference>
<dbReference type="InterPro" id="IPR008274">
    <property type="entry name" value="AldOxase/xan_DH_MoCoBD1"/>
</dbReference>
<dbReference type="PANTHER" id="PTHR11908">
    <property type="entry name" value="XANTHINE DEHYDROGENASE"/>
    <property type="match status" value="1"/>
</dbReference>